<organism evidence="2 3">
    <name type="scientific">Galerina marginata (strain CBS 339.88)</name>
    <dbReference type="NCBI Taxonomy" id="685588"/>
    <lineage>
        <taxon>Eukaryota</taxon>
        <taxon>Fungi</taxon>
        <taxon>Dikarya</taxon>
        <taxon>Basidiomycota</taxon>
        <taxon>Agaricomycotina</taxon>
        <taxon>Agaricomycetes</taxon>
        <taxon>Agaricomycetidae</taxon>
        <taxon>Agaricales</taxon>
        <taxon>Agaricineae</taxon>
        <taxon>Strophariaceae</taxon>
        <taxon>Galerina</taxon>
    </lineage>
</organism>
<protein>
    <submittedName>
        <fullName evidence="2">Uncharacterized protein</fullName>
    </submittedName>
</protein>
<reference evidence="3" key="1">
    <citation type="journal article" date="2014" name="Proc. Natl. Acad. Sci. U.S.A.">
        <title>Extensive sampling of basidiomycete genomes demonstrates inadequacy of the white-rot/brown-rot paradigm for wood decay fungi.</title>
        <authorList>
            <person name="Riley R."/>
            <person name="Salamov A.A."/>
            <person name="Brown D.W."/>
            <person name="Nagy L.G."/>
            <person name="Floudas D."/>
            <person name="Held B.W."/>
            <person name="Levasseur A."/>
            <person name="Lombard V."/>
            <person name="Morin E."/>
            <person name="Otillar R."/>
            <person name="Lindquist E.A."/>
            <person name="Sun H."/>
            <person name="LaButti K.M."/>
            <person name="Schmutz J."/>
            <person name="Jabbour D."/>
            <person name="Luo H."/>
            <person name="Baker S.E."/>
            <person name="Pisabarro A.G."/>
            <person name="Walton J.D."/>
            <person name="Blanchette R.A."/>
            <person name="Henrissat B."/>
            <person name="Martin F."/>
            <person name="Cullen D."/>
            <person name="Hibbett D.S."/>
            <person name="Grigoriev I.V."/>
        </authorList>
    </citation>
    <scope>NUCLEOTIDE SEQUENCE [LARGE SCALE GENOMIC DNA]</scope>
    <source>
        <strain evidence="3">CBS 339.88</strain>
    </source>
</reference>
<evidence type="ECO:0000313" key="2">
    <source>
        <dbReference type="EMBL" id="KDR76352.1"/>
    </source>
</evidence>
<feature type="compositionally biased region" description="Polar residues" evidence="1">
    <location>
        <begin position="48"/>
        <end position="65"/>
    </location>
</feature>
<dbReference type="HOGENOM" id="CLU_1447779_0_0_1"/>
<evidence type="ECO:0000256" key="1">
    <source>
        <dbReference type="SAM" id="MobiDB-lite"/>
    </source>
</evidence>
<gene>
    <name evidence="2" type="ORF">GALMADRAFT_478341</name>
</gene>
<keyword evidence="3" id="KW-1185">Reference proteome</keyword>
<name>A0A067T202_GALM3</name>
<accession>A0A067T202</accession>
<feature type="region of interest" description="Disordered" evidence="1">
    <location>
        <begin position="47"/>
        <end position="72"/>
    </location>
</feature>
<evidence type="ECO:0000313" key="3">
    <source>
        <dbReference type="Proteomes" id="UP000027222"/>
    </source>
</evidence>
<dbReference type="AlphaFoldDB" id="A0A067T202"/>
<proteinExistence type="predicted"/>
<dbReference type="EMBL" id="KL142379">
    <property type="protein sequence ID" value="KDR76352.1"/>
    <property type="molecule type" value="Genomic_DNA"/>
</dbReference>
<sequence>MLARHYTGTYNDNLVLSRNSGILSPPRNTMTSASLQSVDEMGIGMEQPRSSMNSAELSTASSTPRIDSFSWDDTTESSTPISLLPFHASESELFHPVPTSEEHMRPSTPSSVDDSLPPELSGVAGLSLMEAAELSTRSVYSVASSRTASTDYGRCYTRWAISQETLSSCCRESIGGKEAQWEFVFGY</sequence>
<dbReference type="Proteomes" id="UP000027222">
    <property type="component" value="Unassembled WGS sequence"/>
</dbReference>